<feature type="region of interest" description="Disordered" evidence="1">
    <location>
        <begin position="1484"/>
        <end position="1590"/>
    </location>
</feature>
<evidence type="ECO:0000313" key="3">
    <source>
        <dbReference type="EMBL" id="KAL2280823.1"/>
    </source>
</evidence>
<comment type="caution">
    <text evidence="3">The sequence shown here is derived from an EMBL/GenBank/DDBJ whole genome shotgun (WGS) entry which is preliminary data.</text>
</comment>
<feature type="compositionally biased region" description="Basic and acidic residues" evidence="1">
    <location>
        <begin position="1513"/>
        <end position="1525"/>
    </location>
</feature>
<dbReference type="Pfam" id="PF26639">
    <property type="entry name" value="Het-6_barrel"/>
    <property type="match status" value="1"/>
</dbReference>
<keyword evidence="4" id="KW-1185">Reference proteome</keyword>
<evidence type="ECO:0000256" key="1">
    <source>
        <dbReference type="SAM" id="MobiDB-lite"/>
    </source>
</evidence>
<sequence>MSESHSADMASSVDAEAHIARLRGQLDPRSHPRLASLMTNAIDLIVGQLYDRATHFILEFLQNLNDTAYEDSVIPAVKFTYKAGRLRIDSNQIGFSAKDIDAICAIGSSTKVSKPEHIDSIGEKGIGFKSVFRVANKVWLSSRNYSIKWDRAAKLGAMTPEWASFPEHVADGQTSFLCEIDRDEQEEQILSHLANFDASLILFLKKLGRVDIEVHLANGQSHTKSIARRDVDSDDSHVSVLCNGSDELSYLKRIFPATGLPNEPRRCGSSSSELVLAFPLQLDSEMAPSVTTRDVYSGLPIGNHGLRFLLNADFILTASRQTIDISLPWNMALRDALPQALVNAVNQFIDSPCKYTWPWFATAAAPSTFFQPALTGARQTLASKPTLESWDGRLRRPTELVYVDPTLFAGDDGCPMTLSRFTMTHYLSLSYPAWTIDSILDLGVRRLTNGEFLRDLDLMINDDPDGFHGRSSKWHEELATVLLPLVDLHELEGAIRQLRIVPLLDGSWTNSQIVRGRRAPRPVFWPSNIDLHGSEAKLPFSILKSDFLIGVQRRKLFERLGITTLDPQRICNGIVAAHTASGPGSFSDPATIGNSALFSHANLLYEESWTSRSHQPPELWFSSNDGRRRRGSDLYTMRNAGGFSQPNVVTGILQAMSPRLHLGYFEQQILDQDSPEASPDSGVSALDRREGFVNYVARTFRVSTVPRLVENNASNACDFSLSEDFRDLFEKFHASHVLQLILDKWEFYSSWIELDELHRHCEECLNSRASLLRDIGKSPSRIEHGPHTKVMDTVLPDVDSLVQDGSFALAVLQVSNFQDEAVRHRLRYLGVATRRESSFYLKCLKAIRKQSTPSERHVAYLYEQIQGYYADDKDEIEHTFLKECLIFISGRLLSAEQTFCGWTSIPHCIKMGIRLENVYPRSAQLFRSLQAADGLGMQELIEGILSLSARPSKSLVPSLIQSLRQLSKAIAAMSHVGAARKLEPLKSSLIFPVTTGDSSLSPQMLSSQDQDWYIADRPYLRDSFIGKVALLNIATSEADHMGDLFSCLGLCSRKLSICVATRTDPKGPIKLRAADTKLLQSRAPFFEALTPSSNLRKRTVSSHIRTATVSSAADIIDSHQLKRKPILQGCGTRSQAVWQVEGGQLRLFVSAKSSSTVPLIHLAEHLLEFCGIQDPLHVWLLHILLTEPNDTEVEMAFAKQGLHVEVPKKSQVMDKNLTEDSFWRHASSAMSLPDPFDFRDWDSDGPDGESTNHDLLQKFHSTERRGLKRDAVKRQKDRRLNFMRHYCDNESDGEGMESCATSSKRLGLNSNLSFLGEQLVSLLFRRELGKYYDPVLCWTSRLRTRAGLPEFRSKTHHASFTMSEPGIAKKVTELLYKRGWQSLVQYDREPPTYHFDVGVSVGGLDDTFEWGSSQLRMAQAYRHVNQYASAQPLQNNVLVLIRIADAYTEPKFSLILDPWSHFNSGMLQLHPGIILPASLQLVNQPTKDDNPNHLTRSVAKPKAGVNIHPPAESTRDVVPPRDVRNNRRTSSLNSSIPRQAQFSKAESSPTQPQNQNHVTRSYDTGLSNAPVGHKRKRGSEPEADTLEMHVPAKRLKTTATLHHQYQYTQLADDEIRLFTLFPGEGTERMQGMIWTTTSKMAGPYKTLSYVWGPEQQPMHVLKTPSGDLSIKDALFTALITLRPKREPLTLWIDALCINQGDNREKTQQIALLPETFQRSDSTLAFFGGGDEHREAIQMLMQVRARMILGPWAKEWPEDLPRCPPSWEERGMPFPDDGIWAGVAALFANPWFRRAWIVQEAVIARRLKLIFGKTRVDWNHLFLVMDHIDKELEATDKIESSSWVPFLKLGRLRHVEDRSGRVSILKLLENFRHARSSDSRDKFFSLLGIASDGNLDEFEPDYSSPIAEVTERFAVALIRRFSAEKQAMLLLYRAGLSQSHDLPSWVPDWFDEKPSGLHDALGRGNAFNACGDVQERINYVSDKGELEVAAYLIGEVEYVTGSCNGFERSEQRIYFKEVKDLLEGVFGDVWDTDQRQRVLWEAPIAGAKHPKIAQPGDLSIQDSWEAFRALLKFDRQDQGNEDYLPEGFTADPRDEDESSLETKSRVYQSLLSDEVRDWRFMILKERNLCGIAPNIVQEGDVVHILHGGVVPFITRRSEEREGSYRLVGQCYIWGMMQGEGTGYDELVQETVRLH</sequence>
<feature type="domain" description="Heterokaryon incompatibility" evidence="2">
    <location>
        <begin position="1644"/>
        <end position="1799"/>
    </location>
</feature>
<dbReference type="SUPFAM" id="SSF55874">
    <property type="entry name" value="ATPase domain of HSP90 chaperone/DNA topoisomerase II/histidine kinase"/>
    <property type="match status" value="1"/>
</dbReference>
<organism evidence="3 4">
    <name type="scientific">Diaporthe vaccinii</name>
    <dbReference type="NCBI Taxonomy" id="105482"/>
    <lineage>
        <taxon>Eukaryota</taxon>
        <taxon>Fungi</taxon>
        <taxon>Dikarya</taxon>
        <taxon>Ascomycota</taxon>
        <taxon>Pezizomycotina</taxon>
        <taxon>Sordariomycetes</taxon>
        <taxon>Sordariomycetidae</taxon>
        <taxon>Diaporthales</taxon>
        <taxon>Diaporthaceae</taxon>
        <taxon>Diaporthe</taxon>
        <taxon>Diaporthe eres species complex</taxon>
    </lineage>
</organism>
<dbReference type="EMBL" id="JBAWTH010000063">
    <property type="protein sequence ID" value="KAL2280823.1"/>
    <property type="molecule type" value="Genomic_DNA"/>
</dbReference>
<protein>
    <recommendedName>
        <fullName evidence="2">Heterokaryon incompatibility domain-containing protein</fullName>
    </recommendedName>
</protein>
<dbReference type="Proteomes" id="UP001600888">
    <property type="component" value="Unassembled WGS sequence"/>
</dbReference>
<dbReference type="Gene3D" id="3.30.565.10">
    <property type="entry name" value="Histidine kinase-like ATPase, C-terminal domain"/>
    <property type="match status" value="1"/>
</dbReference>
<dbReference type="PANTHER" id="PTHR24148">
    <property type="entry name" value="ANKYRIN REPEAT DOMAIN-CONTAINING PROTEIN 39 HOMOLOG-RELATED"/>
    <property type="match status" value="1"/>
</dbReference>
<dbReference type="Pfam" id="PF06985">
    <property type="entry name" value="HET"/>
    <property type="match status" value="1"/>
</dbReference>
<name>A0ABR4EEE3_9PEZI</name>
<dbReference type="PANTHER" id="PTHR24148:SF64">
    <property type="entry name" value="HETEROKARYON INCOMPATIBILITY DOMAIN-CONTAINING PROTEIN"/>
    <property type="match status" value="1"/>
</dbReference>
<gene>
    <name evidence="3" type="ORF">FJTKL_12324</name>
</gene>
<feature type="region of interest" description="Disordered" evidence="1">
    <location>
        <begin position="2079"/>
        <end position="2099"/>
    </location>
</feature>
<proteinExistence type="predicted"/>
<accession>A0ABR4EEE3</accession>
<feature type="compositionally biased region" description="Polar residues" evidence="1">
    <location>
        <begin position="1536"/>
        <end position="1567"/>
    </location>
</feature>
<dbReference type="InterPro" id="IPR010730">
    <property type="entry name" value="HET"/>
</dbReference>
<evidence type="ECO:0000313" key="4">
    <source>
        <dbReference type="Proteomes" id="UP001600888"/>
    </source>
</evidence>
<dbReference type="InterPro" id="IPR036890">
    <property type="entry name" value="HATPase_C_sf"/>
</dbReference>
<reference evidence="3 4" key="1">
    <citation type="submission" date="2024-03" db="EMBL/GenBank/DDBJ databases">
        <title>A high-quality draft genome sequence of Diaporthe vaccinii, a causative agent of upright dieback and viscid rot disease in cranberry plants.</title>
        <authorList>
            <person name="Sarrasin M."/>
            <person name="Lang B.F."/>
            <person name="Burger G."/>
        </authorList>
    </citation>
    <scope>NUCLEOTIDE SEQUENCE [LARGE SCALE GENOMIC DNA]</scope>
    <source>
        <strain evidence="3 4">IS7</strain>
    </source>
</reference>
<evidence type="ECO:0000259" key="2">
    <source>
        <dbReference type="Pfam" id="PF06985"/>
    </source>
</evidence>
<dbReference type="InterPro" id="IPR052895">
    <property type="entry name" value="HetReg/Transcr_Mod"/>
</dbReference>